<organism evidence="2">
    <name type="scientific">Aphanomyces astaci</name>
    <name type="common">Crayfish plague agent</name>
    <dbReference type="NCBI Taxonomy" id="112090"/>
    <lineage>
        <taxon>Eukaryota</taxon>
        <taxon>Sar</taxon>
        <taxon>Stramenopiles</taxon>
        <taxon>Oomycota</taxon>
        <taxon>Saprolegniomycetes</taxon>
        <taxon>Saprolegniales</taxon>
        <taxon>Verrucalvaceae</taxon>
        <taxon>Aphanomyces</taxon>
    </lineage>
</organism>
<keyword evidence="1" id="KW-0812">Transmembrane</keyword>
<keyword evidence="1" id="KW-0472">Membrane</keyword>
<evidence type="ECO:0000256" key="1">
    <source>
        <dbReference type="SAM" id="Phobius"/>
    </source>
</evidence>
<proteinExistence type="predicted"/>
<dbReference type="EMBL" id="KI913162">
    <property type="protein sequence ID" value="ETV71131.1"/>
    <property type="molecule type" value="Genomic_DNA"/>
</dbReference>
<dbReference type="AlphaFoldDB" id="W4FW36"/>
<dbReference type="RefSeq" id="XP_009839377.1">
    <property type="nucleotide sequence ID" value="XM_009841075.1"/>
</dbReference>
<name>W4FW36_APHAT</name>
<feature type="transmembrane region" description="Helical" evidence="1">
    <location>
        <begin position="12"/>
        <end position="36"/>
    </location>
</feature>
<gene>
    <name evidence="2" type="ORF">H257_13529</name>
</gene>
<sequence>MSSDAPPMTSRLSIWVWLLPILAAGCLGCLVAYCCCIRRPATWFSLSTPATAIDRPRVHAVYCEEHLVVHSDAAGRASIDAYRVVIDQEQLPSAARRVSNSLDASISNSKMAATEP</sequence>
<accession>W4FW36</accession>
<dbReference type="GeneID" id="20815525"/>
<evidence type="ECO:0000313" key="2">
    <source>
        <dbReference type="EMBL" id="ETV71131.1"/>
    </source>
</evidence>
<protein>
    <submittedName>
        <fullName evidence="2">Uncharacterized protein</fullName>
    </submittedName>
</protein>
<reference evidence="2" key="1">
    <citation type="submission" date="2013-12" db="EMBL/GenBank/DDBJ databases">
        <title>The Genome Sequence of Aphanomyces astaci APO3.</title>
        <authorList>
            <consortium name="The Broad Institute Genomics Platform"/>
            <person name="Russ C."/>
            <person name="Tyler B."/>
            <person name="van West P."/>
            <person name="Dieguez-Uribeondo J."/>
            <person name="Young S.K."/>
            <person name="Zeng Q."/>
            <person name="Gargeya S."/>
            <person name="Fitzgerald M."/>
            <person name="Abouelleil A."/>
            <person name="Alvarado L."/>
            <person name="Chapman S.B."/>
            <person name="Gainer-Dewar J."/>
            <person name="Goldberg J."/>
            <person name="Griggs A."/>
            <person name="Gujja S."/>
            <person name="Hansen M."/>
            <person name="Howarth C."/>
            <person name="Imamovic A."/>
            <person name="Ireland A."/>
            <person name="Larimer J."/>
            <person name="McCowan C."/>
            <person name="Murphy C."/>
            <person name="Pearson M."/>
            <person name="Poon T.W."/>
            <person name="Priest M."/>
            <person name="Roberts A."/>
            <person name="Saif S."/>
            <person name="Shea T."/>
            <person name="Sykes S."/>
            <person name="Wortman J."/>
            <person name="Nusbaum C."/>
            <person name="Birren B."/>
        </authorList>
    </citation>
    <scope>NUCLEOTIDE SEQUENCE [LARGE SCALE GENOMIC DNA]</scope>
    <source>
        <strain evidence="2">APO3</strain>
    </source>
</reference>
<dbReference type="VEuPathDB" id="FungiDB:H257_13529"/>
<keyword evidence="1" id="KW-1133">Transmembrane helix</keyword>